<dbReference type="GO" id="GO:0051536">
    <property type="term" value="F:iron-sulfur cluster binding"/>
    <property type="evidence" value="ECO:0007669"/>
    <property type="project" value="UniProtKB-KW"/>
</dbReference>
<gene>
    <name evidence="5" type="ORF">PCAR00345_LOCUS7477</name>
    <name evidence="6" type="ORF">PCAR00345_LOCUS7480</name>
    <name evidence="7" type="ORF">PCAR00345_LOCUS7482</name>
</gene>
<evidence type="ECO:0000313" key="6">
    <source>
        <dbReference type="EMBL" id="CAE0754893.1"/>
    </source>
</evidence>
<evidence type="ECO:0000256" key="2">
    <source>
        <dbReference type="ARBA" id="ARBA00023004"/>
    </source>
</evidence>
<dbReference type="PROSITE" id="PS51354">
    <property type="entry name" value="GLUTAREDOXIN_2"/>
    <property type="match status" value="2"/>
</dbReference>
<evidence type="ECO:0000259" key="4">
    <source>
        <dbReference type="Pfam" id="PF00462"/>
    </source>
</evidence>
<dbReference type="Gene3D" id="3.40.30.10">
    <property type="entry name" value="Glutaredoxin"/>
    <property type="match status" value="1"/>
</dbReference>
<feature type="domain" description="Glutaredoxin" evidence="4">
    <location>
        <begin position="60"/>
        <end position="124"/>
    </location>
</feature>
<proteinExistence type="predicted"/>
<dbReference type="GO" id="GO:0006879">
    <property type="term" value="P:intracellular iron ion homeostasis"/>
    <property type="evidence" value="ECO:0007669"/>
    <property type="project" value="TreeGrafter"/>
</dbReference>
<dbReference type="GO" id="GO:0005634">
    <property type="term" value="C:nucleus"/>
    <property type="evidence" value="ECO:0007669"/>
    <property type="project" value="TreeGrafter"/>
</dbReference>
<dbReference type="EMBL" id="HBIZ01012451">
    <property type="protein sequence ID" value="CAE0754895.1"/>
    <property type="molecule type" value="Transcribed_RNA"/>
</dbReference>
<keyword evidence="2" id="KW-0408">Iron</keyword>
<dbReference type="PANTHER" id="PTHR10293:SF73">
    <property type="entry name" value="GLUTAREDOXIN-3"/>
    <property type="match status" value="1"/>
</dbReference>
<dbReference type="FunFam" id="3.40.30.10:FF:000012">
    <property type="entry name" value="Monothiol glutaredoxin"/>
    <property type="match status" value="1"/>
</dbReference>
<organism evidence="5">
    <name type="scientific">Chrysotila carterae</name>
    <name type="common">Marine alga</name>
    <name type="synonym">Syracosphaera carterae</name>
    <dbReference type="NCBI Taxonomy" id="13221"/>
    <lineage>
        <taxon>Eukaryota</taxon>
        <taxon>Haptista</taxon>
        <taxon>Haptophyta</taxon>
        <taxon>Prymnesiophyceae</taxon>
        <taxon>Isochrysidales</taxon>
        <taxon>Isochrysidaceae</taxon>
        <taxon>Chrysotila</taxon>
    </lineage>
</organism>
<protein>
    <recommendedName>
        <fullName evidence="4">Glutaredoxin domain-containing protein</fullName>
    </recommendedName>
</protein>
<evidence type="ECO:0000256" key="3">
    <source>
        <dbReference type="ARBA" id="ARBA00023014"/>
    </source>
</evidence>
<evidence type="ECO:0000313" key="5">
    <source>
        <dbReference type="EMBL" id="CAE0754890.1"/>
    </source>
</evidence>
<dbReference type="EMBL" id="HBIZ01012446">
    <property type="protein sequence ID" value="CAE0754890.1"/>
    <property type="molecule type" value="Transcribed_RNA"/>
</dbReference>
<dbReference type="InterPro" id="IPR004480">
    <property type="entry name" value="Monothiol_GRX-rel"/>
</dbReference>
<dbReference type="InterPro" id="IPR002109">
    <property type="entry name" value="Glutaredoxin"/>
</dbReference>
<keyword evidence="3" id="KW-0411">Iron-sulfur</keyword>
<dbReference type="Pfam" id="PF00462">
    <property type="entry name" value="Glutaredoxin"/>
    <property type="match status" value="1"/>
</dbReference>
<dbReference type="EMBL" id="HBIZ01012449">
    <property type="protein sequence ID" value="CAE0754893.1"/>
    <property type="molecule type" value="Transcribed_RNA"/>
</dbReference>
<dbReference type="SUPFAM" id="SSF52833">
    <property type="entry name" value="Thioredoxin-like"/>
    <property type="match status" value="1"/>
</dbReference>
<dbReference type="NCBIfam" id="TIGR00365">
    <property type="entry name" value="Grx4 family monothiol glutaredoxin"/>
    <property type="match status" value="1"/>
</dbReference>
<keyword evidence="1" id="KW-0479">Metal-binding</keyword>
<evidence type="ECO:0000313" key="7">
    <source>
        <dbReference type="EMBL" id="CAE0754895.1"/>
    </source>
</evidence>
<dbReference type="GO" id="GO:0046872">
    <property type="term" value="F:metal ion binding"/>
    <property type="evidence" value="ECO:0007669"/>
    <property type="project" value="UniProtKB-KW"/>
</dbReference>
<dbReference type="CDD" id="cd03028">
    <property type="entry name" value="GRX_PICOT_like"/>
    <property type="match status" value="1"/>
</dbReference>
<accession>A0A6S9S121</accession>
<evidence type="ECO:0000256" key="1">
    <source>
        <dbReference type="ARBA" id="ARBA00022723"/>
    </source>
</evidence>
<dbReference type="InterPro" id="IPR033658">
    <property type="entry name" value="GRX_PICOT-like"/>
</dbReference>
<dbReference type="InterPro" id="IPR036249">
    <property type="entry name" value="Thioredoxin-like_sf"/>
</dbReference>
<dbReference type="AlphaFoldDB" id="A0A6S9S121"/>
<dbReference type="GO" id="GO:0005829">
    <property type="term" value="C:cytosol"/>
    <property type="evidence" value="ECO:0007669"/>
    <property type="project" value="TreeGrafter"/>
</dbReference>
<name>A0A6S9S121_CHRCT</name>
<sequence>MHGLTSSLYAQLYADGKLLGGLDIVREMREEGELADAVPAAARAGGLNARLHALTHSAPVVLFMKGSRDAPRCGFSKTIVEILQGEKVSFETFDILTDEDVRQGLKTYSNWPTFPQLYADGKLIGGLDIVREMREEGELRDALPPAALTAA</sequence>
<dbReference type="PANTHER" id="PTHR10293">
    <property type="entry name" value="GLUTAREDOXIN FAMILY MEMBER"/>
    <property type="match status" value="1"/>
</dbReference>
<reference evidence="5" key="1">
    <citation type="submission" date="2021-01" db="EMBL/GenBank/DDBJ databases">
        <authorList>
            <person name="Corre E."/>
            <person name="Pelletier E."/>
            <person name="Niang G."/>
            <person name="Scheremetjew M."/>
            <person name="Finn R."/>
            <person name="Kale V."/>
            <person name="Holt S."/>
            <person name="Cochrane G."/>
            <person name="Meng A."/>
            <person name="Brown T."/>
            <person name="Cohen L."/>
        </authorList>
    </citation>
    <scope>NUCLEOTIDE SEQUENCE</scope>
    <source>
        <strain evidence="5">CCMP645</strain>
    </source>
</reference>